<evidence type="ECO:0000256" key="1">
    <source>
        <dbReference type="SAM" id="Coils"/>
    </source>
</evidence>
<sequence length="83" mass="9565">MGIIDWKSIFSGVAMMITPISAWYLTCKQQHQSVEAYYMDKIVEENAKLHQENDRLAIQVKSLNDELIKMEKSLSVNGLDFEV</sequence>
<organism evidence="2 3">
    <name type="scientific">Weissella viridescens</name>
    <name type="common">Lactobacillus viridescens</name>
    <dbReference type="NCBI Taxonomy" id="1629"/>
    <lineage>
        <taxon>Bacteria</taxon>
        <taxon>Bacillati</taxon>
        <taxon>Bacillota</taxon>
        <taxon>Bacilli</taxon>
        <taxon>Lactobacillales</taxon>
        <taxon>Lactobacillaceae</taxon>
        <taxon>Weissella</taxon>
    </lineage>
</organism>
<gene>
    <name evidence="2" type="ORF">D3P96_05335</name>
</gene>
<dbReference type="OrthoDB" id="9910077at2"/>
<dbReference type="RefSeq" id="WP_124943331.1">
    <property type="nucleotide sequence ID" value="NZ_RHGY01000005.1"/>
</dbReference>
<dbReference type="EMBL" id="RHGY01000005">
    <property type="protein sequence ID" value="RRG17822.1"/>
    <property type="molecule type" value="Genomic_DNA"/>
</dbReference>
<accession>A0A3P2RJC8</accession>
<dbReference type="Proteomes" id="UP000275836">
    <property type="component" value="Unassembled WGS sequence"/>
</dbReference>
<protein>
    <submittedName>
        <fullName evidence="2">Uncharacterized protein</fullName>
    </submittedName>
</protein>
<evidence type="ECO:0000313" key="3">
    <source>
        <dbReference type="Proteomes" id="UP000275836"/>
    </source>
</evidence>
<evidence type="ECO:0000313" key="2">
    <source>
        <dbReference type="EMBL" id="RRG17822.1"/>
    </source>
</evidence>
<reference evidence="2 3" key="1">
    <citation type="submission" date="2018-10" db="EMBL/GenBank/DDBJ databases">
        <title>Draft genome sequence of Weissella viridescens UCO-SMC3.</title>
        <authorList>
            <person name="Garcia-Cancino A."/>
            <person name="Espinoza-Monje M."/>
            <person name="Albarracin L."/>
            <person name="Garcia-Castillo V."/>
            <person name="Campos-Martin J."/>
            <person name="Nakano Y."/>
            <person name="Guitierrez-Zamorano C."/>
            <person name="Ikeda-Ohtsubo W."/>
            <person name="Morita H."/>
            <person name="Kitazawa H."/>
            <person name="Villena J."/>
        </authorList>
    </citation>
    <scope>NUCLEOTIDE SEQUENCE [LARGE SCALE GENOMIC DNA]</scope>
    <source>
        <strain evidence="2 3">UCO-SMC3</strain>
    </source>
</reference>
<keyword evidence="1" id="KW-0175">Coiled coil</keyword>
<comment type="caution">
    <text evidence="2">The sequence shown here is derived from an EMBL/GenBank/DDBJ whole genome shotgun (WGS) entry which is preliminary data.</text>
</comment>
<proteinExistence type="predicted"/>
<name>A0A3P2RJC8_WEIVI</name>
<feature type="coiled-coil region" evidence="1">
    <location>
        <begin position="39"/>
        <end position="73"/>
    </location>
</feature>
<dbReference type="AlphaFoldDB" id="A0A3P2RJC8"/>